<feature type="domain" description="WYL" evidence="1">
    <location>
        <begin position="156"/>
        <end position="224"/>
    </location>
</feature>
<dbReference type="Pfam" id="PF13280">
    <property type="entry name" value="WYL"/>
    <property type="match status" value="1"/>
</dbReference>
<dbReference type="AlphaFoldDB" id="A0A1I3LS07"/>
<evidence type="ECO:0000259" key="2">
    <source>
        <dbReference type="Pfam" id="PF25583"/>
    </source>
</evidence>
<proteinExistence type="predicted"/>
<dbReference type="InterPro" id="IPR051534">
    <property type="entry name" value="CBASS_pafABC_assoc_protein"/>
</dbReference>
<keyword evidence="4" id="KW-1185">Reference proteome</keyword>
<dbReference type="GO" id="GO:0003677">
    <property type="term" value="F:DNA binding"/>
    <property type="evidence" value="ECO:0007669"/>
    <property type="project" value="UniProtKB-KW"/>
</dbReference>
<feature type="domain" description="WCX" evidence="2">
    <location>
        <begin position="253"/>
        <end position="331"/>
    </location>
</feature>
<dbReference type="PANTHER" id="PTHR34580:SF9">
    <property type="entry name" value="SLL5097 PROTEIN"/>
    <property type="match status" value="1"/>
</dbReference>
<keyword evidence="3" id="KW-0238">DNA-binding</keyword>
<reference evidence="4" key="1">
    <citation type="submission" date="2016-10" db="EMBL/GenBank/DDBJ databases">
        <authorList>
            <person name="Varghese N."/>
            <person name="Submissions S."/>
        </authorList>
    </citation>
    <scope>NUCLEOTIDE SEQUENCE [LARGE SCALE GENOMIC DNA]</scope>
    <source>
        <strain evidence="4">XBD1002</strain>
    </source>
</reference>
<protein>
    <submittedName>
        <fullName evidence="3">Predicted DNA-binding transcriptional regulator YafY, contains an HTH and WYL domains</fullName>
    </submittedName>
</protein>
<dbReference type="EMBL" id="FORI01000007">
    <property type="protein sequence ID" value="SFI87487.1"/>
    <property type="molecule type" value="Genomic_DNA"/>
</dbReference>
<dbReference type="Pfam" id="PF25583">
    <property type="entry name" value="WCX"/>
    <property type="match status" value="1"/>
</dbReference>
<evidence type="ECO:0000313" key="4">
    <source>
        <dbReference type="Proteomes" id="UP000182737"/>
    </source>
</evidence>
<dbReference type="Proteomes" id="UP000182737">
    <property type="component" value="Unassembled WGS sequence"/>
</dbReference>
<dbReference type="PROSITE" id="PS52050">
    <property type="entry name" value="WYL"/>
    <property type="match status" value="1"/>
</dbReference>
<sequence length="334" mass="38776">MAKKKETVPQRNATHILSYIMKIDQSIINGEYPNVNKLNKKYGWSFSRSTIGRYIEILKNDYDAPIDYDFQKNGYYYTDPTFYLQRVMLNEGELLTLSTILPLLEQYKNTPLEESYRNLMNKLIKMLPQNITVDSALINNEVHFISDPITKLEEGVFENILKATKLHCTLQMEYKTAQNTDYEERLFDPYHMICQKGSWYLLGYSHHAQAIRLYAMPRIKNCKVTEKKFSIPKDFKLEDHIDVQIGAWGNSGEKYKVEIEFVKGLKTYVMERTWHDGQKIKENKDGTVYLSFETNQLSQVASWVMSFTGGAKVLNPPKLKECVQDAARAILANG</sequence>
<organism evidence="3 4">
    <name type="scientific">Treponema bryantii</name>
    <dbReference type="NCBI Taxonomy" id="163"/>
    <lineage>
        <taxon>Bacteria</taxon>
        <taxon>Pseudomonadati</taxon>
        <taxon>Spirochaetota</taxon>
        <taxon>Spirochaetia</taxon>
        <taxon>Spirochaetales</taxon>
        <taxon>Treponemataceae</taxon>
        <taxon>Treponema</taxon>
    </lineage>
</organism>
<evidence type="ECO:0000259" key="1">
    <source>
        <dbReference type="Pfam" id="PF13280"/>
    </source>
</evidence>
<dbReference type="OrthoDB" id="369264at2"/>
<accession>A0A1I3LS07</accession>
<dbReference type="InterPro" id="IPR026881">
    <property type="entry name" value="WYL_dom"/>
</dbReference>
<dbReference type="PANTHER" id="PTHR34580">
    <property type="match status" value="1"/>
</dbReference>
<gene>
    <name evidence="3" type="ORF">SAMN04487775_107158</name>
</gene>
<name>A0A1I3LS07_9SPIR</name>
<evidence type="ECO:0000313" key="3">
    <source>
        <dbReference type="EMBL" id="SFI87487.1"/>
    </source>
</evidence>
<dbReference type="InterPro" id="IPR057727">
    <property type="entry name" value="WCX_dom"/>
</dbReference>
<dbReference type="RefSeq" id="WP_074932413.1">
    <property type="nucleotide sequence ID" value="NZ_FORI01000007.1"/>
</dbReference>